<dbReference type="PROSITE" id="PS00463">
    <property type="entry name" value="ZN2_CY6_FUNGAL_1"/>
    <property type="match status" value="1"/>
</dbReference>
<proteinExistence type="predicted"/>
<evidence type="ECO:0000313" key="4">
    <source>
        <dbReference type="Proteomes" id="UP000663193"/>
    </source>
</evidence>
<dbReference type="Pfam" id="PF11951">
    <property type="entry name" value="Fungal_trans_2"/>
    <property type="match status" value="1"/>
</dbReference>
<evidence type="ECO:0000259" key="2">
    <source>
        <dbReference type="PROSITE" id="PS50048"/>
    </source>
</evidence>
<feature type="domain" description="Zn(2)-C6 fungal-type" evidence="2">
    <location>
        <begin position="13"/>
        <end position="43"/>
    </location>
</feature>
<dbReference type="RefSeq" id="XP_001797294.1">
    <property type="nucleotide sequence ID" value="XM_001797242.1"/>
</dbReference>
<dbReference type="EMBL" id="CP069032">
    <property type="protein sequence ID" value="QRD00019.1"/>
    <property type="molecule type" value="Genomic_DNA"/>
</dbReference>
<dbReference type="SUPFAM" id="SSF57701">
    <property type="entry name" value="Zn2/Cys6 DNA-binding domain"/>
    <property type="match status" value="1"/>
</dbReference>
<name>A0A7U2I357_PHANO</name>
<dbReference type="OrthoDB" id="5350673at2759"/>
<dbReference type="CDD" id="cd00067">
    <property type="entry name" value="GAL4"/>
    <property type="match status" value="1"/>
</dbReference>
<keyword evidence="1" id="KW-0539">Nucleus</keyword>
<dbReference type="GO" id="GO:0008270">
    <property type="term" value="F:zinc ion binding"/>
    <property type="evidence" value="ECO:0007669"/>
    <property type="project" value="InterPro"/>
</dbReference>
<organism evidence="3 4">
    <name type="scientific">Phaeosphaeria nodorum (strain SN15 / ATCC MYA-4574 / FGSC 10173)</name>
    <name type="common">Glume blotch fungus</name>
    <name type="synonym">Parastagonospora nodorum</name>
    <dbReference type="NCBI Taxonomy" id="321614"/>
    <lineage>
        <taxon>Eukaryota</taxon>
        <taxon>Fungi</taxon>
        <taxon>Dikarya</taxon>
        <taxon>Ascomycota</taxon>
        <taxon>Pezizomycotina</taxon>
        <taxon>Dothideomycetes</taxon>
        <taxon>Pleosporomycetidae</taxon>
        <taxon>Pleosporales</taxon>
        <taxon>Pleosporineae</taxon>
        <taxon>Phaeosphaeriaceae</taxon>
        <taxon>Parastagonospora</taxon>
    </lineage>
</organism>
<gene>
    <name evidence="3" type="ORF">JI435_069330</name>
</gene>
<evidence type="ECO:0000313" key="3">
    <source>
        <dbReference type="EMBL" id="QRD00019.1"/>
    </source>
</evidence>
<dbReference type="KEGG" id="pno:SNOG_06933"/>
<sequence>MATRRAHNKSRLGCHQCKKRRIKCDIKQPSCANCDKKGLDCSFLLLAPRSRLSVIPSTSPRSPQSFDAGPAPVSDLEYAKTPNTLSVGSGSPGSEVASLSLTPASQTRLFFEEDCSDFGSSITPYSPSIPPALPVLSAWSPIFPTLPASLRSVLSHYEYTTALTLLPTDPAKAAWLTNLPGLASDHTHLLNCVLSIASLHIGRLHDRYAPKRLEMNALAASHMNKALSTYRTELSNITRDNAAALFASATLTAVYLFRTTALDMEDIRSSIPPGTSMPSDDIVEKMFACALRPIWGLRGPLTVLMSGWTWVTTGSMHPITARMWWPEQIFPATPRAVEEDERLARLKDSWLGEPSQDVDQALEYLRESFALVSQLTLPNVYPPMTAIPYLVEDTNVGVLTDRGAIFVWVAKISREFMQRIEAKDRDALVLLAYYAVLPGRVRNVWWLEGLGADIVTAIALVLGRENWSLIEWPASVVGVYLESMFDTRYDRLGGQPEEMSMDVI</sequence>
<dbReference type="AlphaFoldDB" id="A0A7U2I357"/>
<keyword evidence="4" id="KW-1185">Reference proteome</keyword>
<dbReference type="OMA" id="AMFINVI"/>
<dbReference type="GO" id="GO:0000981">
    <property type="term" value="F:DNA-binding transcription factor activity, RNA polymerase II-specific"/>
    <property type="evidence" value="ECO:0007669"/>
    <property type="project" value="InterPro"/>
</dbReference>
<dbReference type="PANTHER" id="PTHR47657:SF7">
    <property type="entry name" value="STEROL REGULATORY ELEMENT-BINDING PROTEIN ECM22"/>
    <property type="match status" value="1"/>
</dbReference>
<dbReference type="Pfam" id="PF00172">
    <property type="entry name" value="Zn_clus"/>
    <property type="match status" value="1"/>
</dbReference>
<dbReference type="Gene3D" id="4.10.240.10">
    <property type="entry name" value="Zn(2)-C6 fungal-type DNA-binding domain"/>
    <property type="match status" value="1"/>
</dbReference>
<dbReference type="VEuPathDB" id="FungiDB:JI435_069330"/>
<accession>A0A7U2I357</accession>
<dbReference type="PROSITE" id="PS50048">
    <property type="entry name" value="ZN2_CY6_FUNGAL_2"/>
    <property type="match status" value="1"/>
</dbReference>
<reference evidence="4" key="1">
    <citation type="journal article" date="2021" name="BMC Genomics">
        <title>Chromosome-level genome assembly and manually-curated proteome of model necrotroph Parastagonospora nodorum Sn15 reveals a genome-wide trove of candidate effector homologs, and redundancy of virulence-related functions within an accessory chromosome.</title>
        <authorList>
            <person name="Bertazzoni S."/>
            <person name="Jones D.A.B."/>
            <person name="Phan H.T."/>
            <person name="Tan K.-C."/>
            <person name="Hane J.K."/>
        </authorList>
    </citation>
    <scope>NUCLEOTIDE SEQUENCE [LARGE SCALE GENOMIC DNA]</scope>
    <source>
        <strain evidence="4">SN15 / ATCC MYA-4574 / FGSC 10173)</strain>
    </source>
</reference>
<protein>
    <recommendedName>
        <fullName evidence="2">Zn(2)-C6 fungal-type domain-containing protein</fullName>
    </recommendedName>
</protein>
<dbReference type="InterPro" id="IPR001138">
    <property type="entry name" value="Zn2Cys6_DnaBD"/>
</dbReference>
<dbReference type="SMART" id="SM00066">
    <property type="entry name" value="GAL4"/>
    <property type="match status" value="1"/>
</dbReference>
<dbReference type="InterPro" id="IPR036864">
    <property type="entry name" value="Zn2-C6_fun-type_DNA-bd_sf"/>
</dbReference>
<dbReference type="InterPro" id="IPR052400">
    <property type="entry name" value="Zn2-C6_fungal_TF"/>
</dbReference>
<dbReference type="InterPro" id="IPR021858">
    <property type="entry name" value="Fun_TF"/>
</dbReference>
<evidence type="ECO:0000256" key="1">
    <source>
        <dbReference type="ARBA" id="ARBA00023242"/>
    </source>
</evidence>
<dbReference type="PANTHER" id="PTHR47657">
    <property type="entry name" value="STEROL REGULATORY ELEMENT-BINDING PROTEIN ECM22"/>
    <property type="match status" value="1"/>
</dbReference>
<dbReference type="Proteomes" id="UP000663193">
    <property type="component" value="Chromosome 10"/>
</dbReference>